<evidence type="ECO:0000313" key="1">
    <source>
        <dbReference type="EMBL" id="MDX8055764.1"/>
    </source>
</evidence>
<dbReference type="EMBL" id="JAXAVV010000032">
    <property type="protein sequence ID" value="MDX8055764.1"/>
    <property type="molecule type" value="Genomic_DNA"/>
</dbReference>
<protein>
    <submittedName>
        <fullName evidence="1">Uncharacterized protein</fullName>
    </submittedName>
</protein>
<reference evidence="1 2" key="1">
    <citation type="submission" date="2023-11" db="EMBL/GenBank/DDBJ databases">
        <title>Lentzea sokolovensis, sp. nov., Lentzea kristufkii, sp. nov., and Lentzea miocenensis, sp. nov., rare actinobacteria from Sokolov Coal Basin, Miocene lacustrine sediment, Czech Republic.</title>
        <authorList>
            <person name="Lara A."/>
            <person name="Kotroba L."/>
            <person name="Nouioui I."/>
            <person name="Neumann-Schaal M."/>
            <person name="Mast Y."/>
            <person name="Chronakova A."/>
        </authorList>
    </citation>
    <scope>NUCLEOTIDE SEQUENCE [LARGE SCALE GENOMIC DNA]</scope>
    <source>
        <strain evidence="1 2">BCCO 10_0798</strain>
    </source>
</reference>
<name>A0ABU4U5B4_9PSEU</name>
<dbReference type="Proteomes" id="UP001271792">
    <property type="component" value="Unassembled WGS sequence"/>
</dbReference>
<dbReference type="RefSeq" id="WP_319989483.1">
    <property type="nucleotide sequence ID" value="NZ_JAXAVV010000032.1"/>
</dbReference>
<reference evidence="1 2" key="2">
    <citation type="submission" date="2023-11" db="EMBL/GenBank/DDBJ databases">
        <authorList>
            <person name="Lara A.C."/>
            <person name="Chronakova A."/>
        </authorList>
    </citation>
    <scope>NUCLEOTIDE SEQUENCE [LARGE SCALE GENOMIC DNA]</scope>
    <source>
        <strain evidence="1 2">BCCO 10_0798</strain>
    </source>
</reference>
<accession>A0ABU4U5B4</accession>
<proteinExistence type="predicted"/>
<evidence type="ECO:0000313" key="2">
    <source>
        <dbReference type="Proteomes" id="UP001271792"/>
    </source>
</evidence>
<keyword evidence="2" id="KW-1185">Reference proteome</keyword>
<organism evidence="1 2">
    <name type="scientific">Lentzea kristufekii</name>
    <dbReference type="NCBI Taxonomy" id="3095430"/>
    <lineage>
        <taxon>Bacteria</taxon>
        <taxon>Bacillati</taxon>
        <taxon>Actinomycetota</taxon>
        <taxon>Actinomycetes</taxon>
        <taxon>Pseudonocardiales</taxon>
        <taxon>Pseudonocardiaceae</taxon>
        <taxon>Lentzea</taxon>
    </lineage>
</organism>
<gene>
    <name evidence="1" type="ORF">SK571_40850</name>
</gene>
<comment type="caution">
    <text evidence="1">The sequence shown here is derived from an EMBL/GenBank/DDBJ whole genome shotgun (WGS) entry which is preliminary data.</text>
</comment>
<sequence length="60" mass="6381">MSNMIDVRDLKRGQQILVRPGVVGTVTASTEVDFGGAWATVYTSVGNFGVKLPSRAQLAD</sequence>